<comment type="caution">
    <text evidence="8">Lacks conserved residue(s) required for the propagation of feature annotation.</text>
</comment>
<dbReference type="PANTHER" id="PTHR43874:SF87">
    <property type="entry name" value="HTH MYB-TYPE DOMAIN-CONTAINING PROTEIN"/>
    <property type="match status" value="1"/>
</dbReference>
<dbReference type="GO" id="GO:0000160">
    <property type="term" value="P:phosphorelay signal transduction system"/>
    <property type="evidence" value="ECO:0007669"/>
    <property type="project" value="UniProtKB-KW"/>
</dbReference>
<keyword evidence="7" id="KW-0539">Nucleus</keyword>
<organism evidence="11 12">
    <name type="scientific">Castilleja foliolosa</name>
    <dbReference type="NCBI Taxonomy" id="1961234"/>
    <lineage>
        <taxon>Eukaryota</taxon>
        <taxon>Viridiplantae</taxon>
        <taxon>Streptophyta</taxon>
        <taxon>Embryophyta</taxon>
        <taxon>Tracheophyta</taxon>
        <taxon>Spermatophyta</taxon>
        <taxon>Magnoliopsida</taxon>
        <taxon>eudicotyledons</taxon>
        <taxon>Gunneridae</taxon>
        <taxon>Pentapetalae</taxon>
        <taxon>asterids</taxon>
        <taxon>lamiids</taxon>
        <taxon>Lamiales</taxon>
        <taxon>Orobanchaceae</taxon>
        <taxon>Pedicularideae</taxon>
        <taxon>Castillejinae</taxon>
        <taxon>Castilleja</taxon>
    </lineage>
</organism>
<dbReference type="PANTHER" id="PTHR43874">
    <property type="entry name" value="TWO-COMPONENT RESPONSE REGULATOR"/>
    <property type="match status" value="1"/>
</dbReference>
<reference evidence="12" key="1">
    <citation type="journal article" date="2024" name="IScience">
        <title>Strigolactones Initiate the Formation of Haustorium-like Structures in Castilleja.</title>
        <authorList>
            <person name="Buerger M."/>
            <person name="Peterson D."/>
            <person name="Chory J."/>
        </authorList>
    </citation>
    <scope>NUCLEOTIDE SEQUENCE [LARGE SCALE GENOMIC DNA]</scope>
</reference>
<keyword evidence="6" id="KW-0804">Transcription</keyword>
<dbReference type="PROSITE" id="PS50110">
    <property type="entry name" value="RESPONSE_REGULATORY"/>
    <property type="match status" value="1"/>
</dbReference>
<dbReference type="PROSITE" id="PS51294">
    <property type="entry name" value="HTH_MYB"/>
    <property type="match status" value="1"/>
</dbReference>
<name>A0ABD3BKU0_9LAMI</name>
<proteinExistence type="predicted"/>
<dbReference type="Gene3D" id="3.40.50.2300">
    <property type="match status" value="1"/>
</dbReference>
<protein>
    <submittedName>
        <fullName evidence="11">Uncharacterized protein</fullName>
    </submittedName>
</protein>
<dbReference type="NCBIfam" id="TIGR01557">
    <property type="entry name" value="myb_SHAQKYF"/>
    <property type="match status" value="1"/>
</dbReference>
<evidence type="ECO:0000256" key="5">
    <source>
        <dbReference type="ARBA" id="ARBA00023159"/>
    </source>
</evidence>
<keyword evidence="4" id="KW-0805">Transcription regulation</keyword>
<dbReference type="EMBL" id="JAVIJP010000081">
    <property type="protein sequence ID" value="KAL3617907.1"/>
    <property type="molecule type" value="Genomic_DNA"/>
</dbReference>
<evidence type="ECO:0000313" key="12">
    <source>
        <dbReference type="Proteomes" id="UP001632038"/>
    </source>
</evidence>
<dbReference type="InterPro" id="IPR017930">
    <property type="entry name" value="Myb_dom"/>
</dbReference>
<evidence type="ECO:0000256" key="6">
    <source>
        <dbReference type="ARBA" id="ARBA00023163"/>
    </source>
</evidence>
<dbReference type="InterPro" id="IPR006447">
    <property type="entry name" value="Myb_dom_plants"/>
</dbReference>
<evidence type="ECO:0000259" key="10">
    <source>
        <dbReference type="PROSITE" id="PS51294"/>
    </source>
</evidence>
<keyword evidence="5" id="KW-0010">Activator</keyword>
<evidence type="ECO:0000256" key="1">
    <source>
        <dbReference type="ARBA" id="ARBA00004123"/>
    </source>
</evidence>
<dbReference type="SMART" id="SM00448">
    <property type="entry name" value="REC"/>
    <property type="match status" value="1"/>
</dbReference>
<keyword evidence="12" id="KW-1185">Reference proteome</keyword>
<dbReference type="InterPro" id="IPR001005">
    <property type="entry name" value="SANT/Myb"/>
</dbReference>
<dbReference type="SUPFAM" id="SSF46689">
    <property type="entry name" value="Homeodomain-like"/>
    <property type="match status" value="1"/>
</dbReference>
<sequence>MNYMDHNIHVLLVDHDSEYHDTIKNFLHKYSCRVTSVKLASTALSVLSSENNQFDVMIANMNSPDNIDGFQLLRDAVKMNVLVILVSSEDDAFTTMRALQEGAFLCIKKEATMEIMEGLWEHVVWESVNTRIQNNNHDADEKRVTKSCKKASSRVRNRVWIRWTNELHQKFIDAVKELGDGRCFPKEIQQLMNEPGLTRMQVASHLQICRNSKWVPPGEKKPKQNLSLKPTLLKNKAPIRSKMLRIGSMPRFGEPPQEIQEYHEINHENLTIDPPRQITNFDDHIHINGGLDEDSIILDPLMNNEINALAQNNESFNLGPNDSDIIHGFAILDTIIQDLYDFQYEEGINYDKTTE</sequence>
<dbReference type="Pfam" id="PF00249">
    <property type="entry name" value="Myb_DNA-binding"/>
    <property type="match status" value="1"/>
</dbReference>
<evidence type="ECO:0000313" key="11">
    <source>
        <dbReference type="EMBL" id="KAL3617907.1"/>
    </source>
</evidence>
<dbReference type="SUPFAM" id="SSF52172">
    <property type="entry name" value="CheY-like"/>
    <property type="match status" value="1"/>
</dbReference>
<evidence type="ECO:0000256" key="3">
    <source>
        <dbReference type="ARBA" id="ARBA00023012"/>
    </source>
</evidence>
<dbReference type="Pfam" id="PF00072">
    <property type="entry name" value="Response_reg"/>
    <property type="match status" value="1"/>
</dbReference>
<dbReference type="InterPro" id="IPR001789">
    <property type="entry name" value="Sig_transdc_resp-reg_receiver"/>
</dbReference>
<dbReference type="Gene3D" id="1.10.10.60">
    <property type="entry name" value="Homeodomain-like"/>
    <property type="match status" value="1"/>
</dbReference>
<evidence type="ECO:0000256" key="4">
    <source>
        <dbReference type="ARBA" id="ARBA00023015"/>
    </source>
</evidence>
<comment type="caution">
    <text evidence="11">The sequence shown here is derived from an EMBL/GenBank/DDBJ whole genome shotgun (WGS) entry which is preliminary data.</text>
</comment>
<evidence type="ECO:0000259" key="9">
    <source>
        <dbReference type="PROSITE" id="PS50110"/>
    </source>
</evidence>
<evidence type="ECO:0000256" key="7">
    <source>
        <dbReference type="ARBA" id="ARBA00023242"/>
    </source>
</evidence>
<feature type="domain" description="Response regulatory" evidence="9">
    <location>
        <begin position="9"/>
        <end position="124"/>
    </location>
</feature>
<dbReference type="AlphaFoldDB" id="A0ABD3BKU0"/>
<dbReference type="Proteomes" id="UP001632038">
    <property type="component" value="Unassembled WGS sequence"/>
</dbReference>
<feature type="domain" description="HTH myb-type" evidence="10">
    <location>
        <begin position="162"/>
        <end position="214"/>
    </location>
</feature>
<dbReference type="InterPro" id="IPR011006">
    <property type="entry name" value="CheY-like_superfamily"/>
</dbReference>
<keyword evidence="3" id="KW-0902">Two-component regulatory system</keyword>
<comment type="subcellular location">
    <subcellularLocation>
        <location evidence="1">Nucleus</location>
    </subcellularLocation>
</comment>
<keyword evidence="2" id="KW-0597">Phosphoprotein</keyword>
<dbReference type="GO" id="GO:0005634">
    <property type="term" value="C:nucleus"/>
    <property type="evidence" value="ECO:0007669"/>
    <property type="project" value="UniProtKB-SubCell"/>
</dbReference>
<evidence type="ECO:0000256" key="2">
    <source>
        <dbReference type="ARBA" id="ARBA00022553"/>
    </source>
</evidence>
<evidence type="ECO:0000256" key="8">
    <source>
        <dbReference type="PROSITE-ProRule" id="PRU00169"/>
    </source>
</evidence>
<gene>
    <name evidence="11" type="ORF">CASFOL_038228</name>
</gene>
<dbReference type="InterPro" id="IPR009057">
    <property type="entry name" value="Homeodomain-like_sf"/>
</dbReference>
<dbReference type="InterPro" id="IPR045279">
    <property type="entry name" value="ARR-like"/>
</dbReference>
<accession>A0ABD3BKU0</accession>